<evidence type="ECO:0000259" key="1">
    <source>
        <dbReference type="Pfam" id="PF12802"/>
    </source>
</evidence>
<evidence type="ECO:0000313" key="2">
    <source>
        <dbReference type="EMBL" id="GAA4956864.1"/>
    </source>
</evidence>
<dbReference type="SUPFAM" id="SSF46785">
    <property type="entry name" value="Winged helix' DNA-binding domain"/>
    <property type="match status" value="1"/>
</dbReference>
<keyword evidence="3" id="KW-1185">Reference proteome</keyword>
<dbReference type="Pfam" id="PF12802">
    <property type="entry name" value="MarR_2"/>
    <property type="match status" value="1"/>
</dbReference>
<protein>
    <recommendedName>
        <fullName evidence="1">HTH marR-type domain-containing protein</fullName>
    </recommendedName>
</protein>
<gene>
    <name evidence="2" type="ORF">GCM10023205_18970</name>
</gene>
<feature type="domain" description="HTH marR-type" evidence="1">
    <location>
        <begin position="43"/>
        <end position="89"/>
    </location>
</feature>
<dbReference type="RefSeq" id="WP_345674893.1">
    <property type="nucleotide sequence ID" value="NZ_BAABHS010000005.1"/>
</dbReference>
<proteinExistence type="predicted"/>
<dbReference type="EMBL" id="BAABHS010000005">
    <property type="protein sequence ID" value="GAA4956864.1"/>
    <property type="molecule type" value="Genomic_DNA"/>
</dbReference>
<dbReference type="InterPro" id="IPR000835">
    <property type="entry name" value="HTH_MarR-typ"/>
</dbReference>
<comment type="caution">
    <text evidence="2">The sequence shown here is derived from an EMBL/GenBank/DDBJ whole genome shotgun (WGS) entry which is preliminary data.</text>
</comment>
<name>A0ABP9GY89_9ACTN</name>
<evidence type="ECO:0000313" key="3">
    <source>
        <dbReference type="Proteomes" id="UP001500466"/>
    </source>
</evidence>
<accession>A0ABP9GY89</accession>
<dbReference type="InterPro" id="IPR036388">
    <property type="entry name" value="WH-like_DNA-bd_sf"/>
</dbReference>
<dbReference type="Proteomes" id="UP001500466">
    <property type="component" value="Unassembled WGS sequence"/>
</dbReference>
<sequence>MDPVGLFLLGRTLMKIGEDAIPAPPDGRLDGSARLALIVASDVAAHEDTTVTEIVARTGLPQSQVSTAIARLKDVGAVEAGPDPRDRRRTRVRHAAAVSDRVAAVRTADIAPTLAAAVGDDPEAVAEVTAALDVLARHLAPRAVRDDIARA</sequence>
<reference evidence="3" key="1">
    <citation type="journal article" date="2019" name="Int. J. Syst. Evol. Microbiol.">
        <title>The Global Catalogue of Microorganisms (GCM) 10K type strain sequencing project: providing services to taxonomists for standard genome sequencing and annotation.</title>
        <authorList>
            <consortium name="The Broad Institute Genomics Platform"/>
            <consortium name="The Broad Institute Genome Sequencing Center for Infectious Disease"/>
            <person name="Wu L."/>
            <person name="Ma J."/>
        </authorList>
    </citation>
    <scope>NUCLEOTIDE SEQUENCE [LARGE SCALE GENOMIC DNA]</scope>
    <source>
        <strain evidence="3">JCM 17986</strain>
    </source>
</reference>
<dbReference type="InterPro" id="IPR036390">
    <property type="entry name" value="WH_DNA-bd_sf"/>
</dbReference>
<organism evidence="2 3">
    <name type="scientific">Yinghuangia aomiensis</name>
    <dbReference type="NCBI Taxonomy" id="676205"/>
    <lineage>
        <taxon>Bacteria</taxon>
        <taxon>Bacillati</taxon>
        <taxon>Actinomycetota</taxon>
        <taxon>Actinomycetes</taxon>
        <taxon>Kitasatosporales</taxon>
        <taxon>Streptomycetaceae</taxon>
        <taxon>Yinghuangia</taxon>
    </lineage>
</organism>
<dbReference type="Gene3D" id="1.10.10.10">
    <property type="entry name" value="Winged helix-like DNA-binding domain superfamily/Winged helix DNA-binding domain"/>
    <property type="match status" value="1"/>
</dbReference>